<dbReference type="EC" id="2.3.1.181" evidence="6 7"/>
<evidence type="ECO:0000256" key="6">
    <source>
        <dbReference type="HAMAP-Rule" id="MF_00013"/>
    </source>
</evidence>
<comment type="miscellaneous">
    <text evidence="6">In the reaction, the free carboxyl group of octanoic acid is attached via an amide linkage to the epsilon-amino group of a specific lysine residue of lipoyl domains of lipoate-dependent enzymes.</text>
</comment>
<feature type="binding site" evidence="6 9">
    <location>
        <begin position="149"/>
        <end position="151"/>
    </location>
    <ligand>
        <name>substrate</name>
    </ligand>
</feature>
<proteinExistence type="inferred from homology"/>
<dbReference type="HOGENOM" id="CLU_035168_3_1_4"/>
<keyword evidence="3 6" id="KW-0808">Transferase</keyword>
<evidence type="ECO:0000313" key="13">
    <source>
        <dbReference type="Proteomes" id="UP000003973"/>
    </source>
</evidence>
<comment type="catalytic activity">
    <reaction evidence="6 7">
        <text>octanoyl-[ACP] + L-lysyl-[protein] = N(6)-octanoyl-L-lysyl-[protein] + holo-[ACP] + H(+)</text>
        <dbReference type="Rhea" id="RHEA:17665"/>
        <dbReference type="Rhea" id="RHEA-COMP:9636"/>
        <dbReference type="Rhea" id="RHEA-COMP:9685"/>
        <dbReference type="Rhea" id="RHEA-COMP:9752"/>
        <dbReference type="Rhea" id="RHEA-COMP:9928"/>
        <dbReference type="ChEBI" id="CHEBI:15378"/>
        <dbReference type="ChEBI" id="CHEBI:29969"/>
        <dbReference type="ChEBI" id="CHEBI:64479"/>
        <dbReference type="ChEBI" id="CHEBI:78463"/>
        <dbReference type="ChEBI" id="CHEBI:78809"/>
        <dbReference type="EC" id="2.3.1.181"/>
    </reaction>
</comment>
<dbReference type="AlphaFoldDB" id="C3X607"/>
<comment type="function">
    <text evidence="5 6 7">Catalyzes the transfer of endogenously produced octanoic acid from octanoyl-acyl-carrier-protein onto the lipoyl domains of lipoate-dependent enzymes. Lipoyl-ACP can also act as a substrate although octanoyl-ACP is likely to be the physiological substrate.</text>
</comment>
<evidence type="ECO:0000313" key="12">
    <source>
        <dbReference type="EMBL" id="EEO28643.1"/>
    </source>
</evidence>
<evidence type="ECO:0000259" key="11">
    <source>
        <dbReference type="PROSITE" id="PS51733"/>
    </source>
</evidence>
<keyword evidence="4 6" id="KW-0012">Acyltransferase</keyword>
<feature type="binding site" evidence="6 9">
    <location>
        <begin position="71"/>
        <end position="78"/>
    </location>
    <ligand>
        <name>substrate</name>
    </ligand>
</feature>
<dbReference type="UniPathway" id="UPA00538">
    <property type="reaction ID" value="UER00592"/>
</dbReference>
<dbReference type="GO" id="GO:0033819">
    <property type="term" value="F:lipoyl(octanoyl) transferase activity"/>
    <property type="evidence" value="ECO:0007669"/>
    <property type="project" value="UniProtKB-EC"/>
</dbReference>
<reference evidence="12" key="1">
    <citation type="submission" date="2011-10" db="EMBL/GenBank/DDBJ databases">
        <title>The Genome Sequence of Oxalobacter formigenes HOxBLS.</title>
        <authorList>
            <consortium name="The Broad Institute Genome Sequencing Platform"/>
            <person name="Earl A."/>
            <person name="Ward D."/>
            <person name="Feldgarden M."/>
            <person name="Gevers D."/>
            <person name="Allison M.J."/>
            <person name="Humphrey S."/>
            <person name="Young S.K."/>
            <person name="Zeng Q."/>
            <person name="Gargeya S."/>
            <person name="Fitzgerald M."/>
            <person name="Haas B."/>
            <person name="Abouelleil A."/>
            <person name="Alvarado L."/>
            <person name="Arachchi H.M."/>
            <person name="Berlin A."/>
            <person name="Brown A."/>
            <person name="Chapman S.B."/>
            <person name="Chen Z."/>
            <person name="Dunbar C."/>
            <person name="Freedman E."/>
            <person name="Gearin G."/>
            <person name="Goldberg J."/>
            <person name="Griggs A."/>
            <person name="Gujja S."/>
            <person name="Heiman D."/>
            <person name="Howarth C."/>
            <person name="Larson L."/>
            <person name="Lui A."/>
            <person name="MacDonald P.J.P."/>
            <person name="Montmayeur A."/>
            <person name="Murphy C."/>
            <person name="Neiman D."/>
            <person name="Pearson M."/>
            <person name="Priest M."/>
            <person name="Roberts A."/>
            <person name="Saif S."/>
            <person name="Shea T."/>
            <person name="Shenoy N."/>
            <person name="Sisk P."/>
            <person name="Stolte C."/>
            <person name="Sykes S."/>
            <person name="Wortman J."/>
            <person name="Nusbaum C."/>
            <person name="Birren B."/>
        </authorList>
    </citation>
    <scope>NUCLEOTIDE SEQUENCE [LARGE SCALE GENOMIC DNA]</scope>
    <source>
        <strain evidence="12">HOxBLS</strain>
    </source>
</reference>
<dbReference type="HAMAP" id="MF_00013">
    <property type="entry name" value="LipB"/>
    <property type="match status" value="1"/>
</dbReference>
<dbReference type="PIRSF" id="PIRSF016262">
    <property type="entry name" value="LPLase"/>
    <property type="match status" value="1"/>
</dbReference>
<dbReference type="FunFam" id="3.30.930.10:FF:000020">
    <property type="entry name" value="Octanoyltransferase"/>
    <property type="match status" value="1"/>
</dbReference>
<evidence type="ECO:0000256" key="9">
    <source>
        <dbReference type="PIRSR" id="PIRSR016262-2"/>
    </source>
</evidence>
<dbReference type="eggNOG" id="COG0321">
    <property type="taxonomic scope" value="Bacteria"/>
</dbReference>
<dbReference type="GO" id="GO:0009249">
    <property type="term" value="P:protein lipoylation"/>
    <property type="evidence" value="ECO:0007669"/>
    <property type="project" value="InterPro"/>
</dbReference>
<dbReference type="Gene3D" id="3.30.930.10">
    <property type="entry name" value="Bira Bifunctional Protein, Domain 2"/>
    <property type="match status" value="1"/>
</dbReference>
<evidence type="ECO:0000256" key="5">
    <source>
        <dbReference type="ARBA" id="ARBA00024732"/>
    </source>
</evidence>
<dbReference type="NCBIfam" id="NF010922">
    <property type="entry name" value="PRK14342.1"/>
    <property type="match status" value="1"/>
</dbReference>
<dbReference type="EMBL" id="ACDP02000001">
    <property type="protein sequence ID" value="EEO28643.1"/>
    <property type="molecule type" value="Genomic_DNA"/>
</dbReference>
<sequence>MPADEVLVRSFGRMRYGVAFQRMREFTRQRNAFTSDEIWIVEHEPVFTLGQAAGRSHILDAHDIPVIETDRGGEVTYHGPGQAVIYLLIDLRRRFGRLYVRELVFRIEAAVIEVLSGAGITGERRNGAPGIYIPSRFAYGSNQGAKIAALGLKIRSNGCMYHGLALNVAMNLEPFKWIDPCGYKGLAVTDMKSLGFAGDLGEIQLALLDALSRELGLTVKFVRDEEAGDADR</sequence>
<dbReference type="InterPro" id="IPR004143">
    <property type="entry name" value="BPL_LPL_catalytic"/>
</dbReference>
<dbReference type="CDD" id="cd16444">
    <property type="entry name" value="LipB"/>
    <property type="match status" value="1"/>
</dbReference>
<gene>
    <name evidence="6" type="primary">lipB</name>
    <name evidence="12" type="ORF">OFAG_01796</name>
</gene>
<comment type="subcellular location">
    <subcellularLocation>
        <location evidence="6">Cytoplasm</location>
    </subcellularLocation>
</comment>
<organism evidence="12 13">
    <name type="scientific">Oxalobacter paraformigenes</name>
    <dbReference type="NCBI Taxonomy" id="556268"/>
    <lineage>
        <taxon>Bacteria</taxon>
        <taxon>Pseudomonadati</taxon>
        <taxon>Pseudomonadota</taxon>
        <taxon>Betaproteobacteria</taxon>
        <taxon>Burkholderiales</taxon>
        <taxon>Oxalobacteraceae</taxon>
        <taxon>Oxalobacter</taxon>
    </lineage>
</organism>
<evidence type="ECO:0000256" key="10">
    <source>
        <dbReference type="PIRSR" id="PIRSR016262-3"/>
    </source>
</evidence>
<comment type="caution">
    <text evidence="12">The sequence shown here is derived from an EMBL/GenBank/DDBJ whole genome shotgun (WGS) entry which is preliminary data.</text>
</comment>
<dbReference type="PANTHER" id="PTHR10993">
    <property type="entry name" value="OCTANOYLTRANSFERASE"/>
    <property type="match status" value="1"/>
</dbReference>
<evidence type="ECO:0000256" key="3">
    <source>
        <dbReference type="ARBA" id="ARBA00022679"/>
    </source>
</evidence>
<evidence type="ECO:0000256" key="2">
    <source>
        <dbReference type="ARBA" id="ARBA00022490"/>
    </source>
</evidence>
<dbReference type="InterPro" id="IPR045864">
    <property type="entry name" value="aa-tRNA-synth_II/BPL/LPL"/>
</dbReference>
<feature type="binding site" evidence="6 9">
    <location>
        <begin position="163"/>
        <end position="165"/>
    </location>
    <ligand>
        <name>substrate</name>
    </ligand>
</feature>
<feature type="active site" description="Acyl-thioester intermediate" evidence="6 8">
    <location>
        <position position="181"/>
    </location>
</feature>
<comment type="pathway">
    <text evidence="1 6 7">Protein modification; protein lipoylation via endogenous pathway; protein N(6)-(lipoyl)lysine from octanoyl-[acyl-carrier-protein]: step 1/2.</text>
</comment>
<accession>C3X607</accession>
<dbReference type="PROSITE" id="PS01313">
    <property type="entry name" value="LIPB"/>
    <property type="match status" value="1"/>
</dbReference>
<dbReference type="NCBIfam" id="TIGR00214">
    <property type="entry name" value="lipB"/>
    <property type="match status" value="1"/>
</dbReference>
<dbReference type="Proteomes" id="UP000003973">
    <property type="component" value="Unassembled WGS sequence"/>
</dbReference>
<dbReference type="Pfam" id="PF21948">
    <property type="entry name" value="LplA-B_cat"/>
    <property type="match status" value="1"/>
</dbReference>
<keyword evidence="2 6" id="KW-0963">Cytoplasm</keyword>
<evidence type="ECO:0000256" key="4">
    <source>
        <dbReference type="ARBA" id="ARBA00023315"/>
    </source>
</evidence>
<dbReference type="InterPro" id="IPR020605">
    <property type="entry name" value="Octanoyltransferase_CS"/>
</dbReference>
<evidence type="ECO:0000256" key="7">
    <source>
        <dbReference type="PIRNR" id="PIRNR016262"/>
    </source>
</evidence>
<dbReference type="GO" id="GO:0005737">
    <property type="term" value="C:cytoplasm"/>
    <property type="evidence" value="ECO:0007669"/>
    <property type="project" value="UniProtKB-SubCell"/>
</dbReference>
<evidence type="ECO:0000256" key="8">
    <source>
        <dbReference type="PIRSR" id="PIRSR016262-1"/>
    </source>
</evidence>
<dbReference type="PROSITE" id="PS51733">
    <property type="entry name" value="BPL_LPL_CATALYTIC"/>
    <property type="match status" value="1"/>
</dbReference>
<feature type="domain" description="BPL/LPL catalytic" evidence="11">
    <location>
        <begin position="32"/>
        <end position="219"/>
    </location>
</feature>
<dbReference type="PANTHER" id="PTHR10993:SF7">
    <property type="entry name" value="LIPOYLTRANSFERASE 2, MITOCHONDRIAL-RELATED"/>
    <property type="match status" value="1"/>
</dbReference>
<evidence type="ECO:0000256" key="1">
    <source>
        <dbReference type="ARBA" id="ARBA00004821"/>
    </source>
</evidence>
<dbReference type="RefSeq" id="WP_005878526.1">
    <property type="nucleotide sequence ID" value="NZ_CABMNL010000001.1"/>
</dbReference>
<dbReference type="SUPFAM" id="SSF55681">
    <property type="entry name" value="Class II aaRS and biotin synthetases"/>
    <property type="match status" value="1"/>
</dbReference>
<protein>
    <recommendedName>
        <fullName evidence="6 7">Octanoyltransferase</fullName>
        <ecNumber evidence="6 7">2.3.1.181</ecNumber>
    </recommendedName>
    <alternativeName>
        <fullName evidence="6">Lipoate-protein ligase B</fullName>
    </alternativeName>
    <alternativeName>
        <fullName evidence="6">Lipoyl/octanoyl transferase</fullName>
    </alternativeName>
    <alternativeName>
        <fullName evidence="6">Octanoyl-[acyl-carrier-protein]-protein N-octanoyltransferase</fullName>
    </alternativeName>
</protein>
<dbReference type="InterPro" id="IPR000544">
    <property type="entry name" value="Octanoyltransferase"/>
</dbReference>
<feature type="site" description="Lowers pKa of active site Cys" evidence="6 10">
    <location>
        <position position="146"/>
    </location>
</feature>
<comment type="similarity">
    <text evidence="6 7">Belongs to the LipB family.</text>
</comment>
<keyword evidence="13" id="KW-1185">Reference proteome</keyword>
<name>C3X607_9BURK</name>